<gene>
    <name evidence="8" type="ORF">PENSUB_9191</name>
</gene>
<dbReference type="InterPro" id="IPR003819">
    <property type="entry name" value="TauD/TfdA-like"/>
</dbReference>
<dbReference type="InterPro" id="IPR042098">
    <property type="entry name" value="TauD-like_sf"/>
</dbReference>
<evidence type="ECO:0000256" key="3">
    <source>
        <dbReference type="ARBA" id="ARBA00022723"/>
    </source>
</evidence>
<dbReference type="AlphaFoldDB" id="A0A1Q5TE62"/>
<organism evidence="8 9">
    <name type="scientific">Penicillium subrubescens</name>
    <dbReference type="NCBI Taxonomy" id="1316194"/>
    <lineage>
        <taxon>Eukaryota</taxon>
        <taxon>Fungi</taxon>
        <taxon>Dikarya</taxon>
        <taxon>Ascomycota</taxon>
        <taxon>Pezizomycotina</taxon>
        <taxon>Eurotiomycetes</taxon>
        <taxon>Eurotiomycetidae</taxon>
        <taxon>Eurotiales</taxon>
        <taxon>Aspergillaceae</taxon>
        <taxon>Penicillium</taxon>
    </lineage>
</organism>
<dbReference type="InterPro" id="IPR051323">
    <property type="entry name" value="AtsK-like"/>
</dbReference>
<dbReference type="PANTHER" id="PTHR30468:SF31">
    <property type="entry name" value="ALPHA-KETOGLUTARATE-DEPENDENT SULFONATE DIOXYGENASE-RELATED"/>
    <property type="match status" value="1"/>
</dbReference>
<accession>A0A1Q5TE62</accession>
<keyword evidence="9" id="KW-1185">Reference proteome</keyword>
<keyword evidence="6" id="KW-0408">Iron</keyword>
<dbReference type="GO" id="GO:0046872">
    <property type="term" value="F:metal ion binding"/>
    <property type="evidence" value="ECO:0007669"/>
    <property type="project" value="UniProtKB-KW"/>
</dbReference>
<dbReference type="Pfam" id="PF02668">
    <property type="entry name" value="TauD"/>
    <property type="match status" value="1"/>
</dbReference>
<evidence type="ECO:0000313" key="8">
    <source>
        <dbReference type="EMBL" id="OKO98515.1"/>
    </source>
</evidence>
<keyword evidence="3" id="KW-0479">Metal-binding</keyword>
<dbReference type="STRING" id="1316194.A0A1Q5TE62"/>
<name>A0A1Q5TE62_9EURO</name>
<evidence type="ECO:0000259" key="7">
    <source>
        <dbReference type="Pfam" id="PF02668"/>
    </source>
</evidence>
<proteinExistence type="inferred from homology"/>
<reference evidence="8 9" key="1">
    <citation type="submission" date="2016-10" db="EMBL/GenBank/DDBJ databases">
        <title>Genome sequence of the ascomycete fungus Penicillium subrubescens.</title>
        <authorList>
            <person name="De Vries R.P."/>
            <person name="Peng M."/>
            <person name="Dilokpimol A."/>
            <person name="Hilden K."/>
            <person name="Makela M.R."/>
            <person name="Grigoriev I."/>
            <person name="Riley R."/>
            <person name="Granchi Z."/>
        </authorList>
    </citation>
    <scope>NUCLEOTIDE SEQUENCE [LARGE SCALE GENOMIC DNA]</scope>
    <source>
        <strain evidence="8 9">CBS 132785</strain>
    </source>
</reference>
<feature type="domain" description="TauD/TfdA-like" evidence="7">
    <location>
        <begin position="32"/>
        <end position="117"/>
    </location>
</feature>
<evidence type="ECO:0000256" key="5">
    <source>
        <dbReference type="ARBA" id="ARBA00023002"/>
    </source>
</evidence>
<keyword evidence="5" id="KW-0560">Oxidoreductase</keyword>
<sequence length="143" mass="16571">MGALEVENTTRTIRSKSTLRHILCYGLSGLQNLIRTHPVTNLKSLFYNPSFVIHISELKNQEAIHTLNFLREHLHSADDLSVRWKWEPDSVAFWDNRVLVHRAVPGGYNVEEREGKRTAIYGEKPFYDPKGQSLSEWKETHSL</sequence>
<dbReference type="Gene3D" id="3.60.130.10">
    <property type="entry name" value="Clavaminate synthase-like"/>
    <property type="match status" value="1"/>
</dbReference>
<evidence type="ECO:0000256" key="2">
    <source>
        <dbReference type="ARBA" id="ARBA00005896"/>
    </source>
</evidence>
<comment type="cofactor">
    <cofactor evidence="1">
        <name>Fe(2+)</name>
        <dbReference type="ChEBI" id="CHEBI:29033"/>
    </cofactor>
</comment>
<comment type="caution">
    <text evidence="8">The sequence shown here is derived from an EMBL/GenBank/DDBJ whole genome shotgun (WGS) entry which is preliminary data.</text>
</comment>
<evidence type="ECO:0000313" key="9">
    <source>
        <dbReference type="Proteomes" id="UP000186955"/>
    </source>
</evidence>
<dbReference type="Proteomes" id="UP000186955">
    <property type="component" value="Unassembled WGS sequence"/>
</dbReference>
<evidence type="ECO:0000256" key="1">
    <source>
        <dbReference type="ARBA" id="ARBA00001954"/>
    </source>
</evidence>
<evidence type="ECO:0000256" key="6">
    <source>
        <dbReference type="ARBA" id="ARBA00023004"/>
    </source>
</evidence>
<keyword evidence="4" id="KW-0223">Dioxygenase</keyword>
<dbReference type="GO" id="GO:0016706">
    <property type="term" value="F:2-oxoglutarate-dependent dioxygenase activity"/>
    <property type="evidence" value="ECO:0007669"/>
    <property type="project" value="TreeGrafter"/>
</dbReference>
<dbReference type="EMBL" id="MNBE01000672">
    <property type="protein sequence ID" value="OKO98515.1"/>
    <property type="molecule type" value="Genomic_DNA"/>
</dbReference>
<dbReference type="PANTHER" id="PTHR30468">
    <property type="entry name" value="ALPHA-KETOGLUTARATE-DEPENDENT SULFONATE DIOXYGENASE"/>
    <property type="match status" value="1"/>
</dbReference>
<dbReference type="GO" id="GO:0005737">
    <property type="term" value="C:cytoplasm"/>
    <property type="evidence" value="ECO:0007669"/>
    <property type="project" value="TreeGrafter"/>
</dbReference>
<protein>
    <recommendedName>
        <fullName evidence="7">TauD/TfdA-like domain-containing protein</fullName>
    </recommendedName>
</protein>
<evidence type="ECO:0000256" key="4">
    <source>
        <dbReference type="ARBA" id="ARBA00022964"/>
    </source>
</evidence>
<dbReference type="SUPFAM" id="SSF51197">
    <property type="entry name" value="Clavaminate synthase-like"/>
    <property type="match status" value="1"/>
</dbReference>
<comment type="similarity">
    <text evidence="2">Belongs to the TfdA dioxygenase family.</text>
</comment>